<dbReference type="OrthoDB" id="440781at2759"/>
<evidence type="ECO:0000313" key="4">
    <source>
        <dbReference type="Proteomes" id="UP000241462"/>
    </source>
</evidence>
<feature type="domain" description="TUG ubiquitin-like" evidence="2">
    <location>
        <begin position="11"/>
        <end position="71"/>
    </location>
</feature>
<dbReference type="Proteomes" id="UP000241462">
    <property type="component" value="Unassembled WGS sequence"/>
</dbReference>
<dbReference type="PANTHER" id="PTHR46467:SF1">
    <property type="entry name" value="TETHER CONTAINING UBX DOMAIN FOR GLUT4"/>
    <property type="match status" value="1"/>
</dbReference>
<evidence type="ECO:0000259" key="2">
    <source>
        <dbReference type="Pfam" id="PF11470"/>
    </source>
</evidence>
<reference evidence="3 4" key="1">
    <citation type="journal article" date="2018" name="Mycol. Prog.">
        <title>Coniella lustricola, a new species from submerged detritus.</title>
        <authorList>
            <person name="Raudabaugh D.B."/>
            <person name="Iturriaga T."/>
            <person name="Carver A."/>
            <person name="Mondo S."/>
            <person name="Pangilinan J."/>
            <person name="Lipzen A."/>
            <person name="He G."/>
            <person name="Amirebrahimi M."/>
            <person name="Grigoriev I.V."/>
            <person name="Miller A.N."/>
        </authorList>
    </citation>
    <scope>NUCLEOTIDE SEQUENCE [LARGE SCALE GENOMIC DNA]</scope>
    <source>
        <strain evidence="3 4">B22-T-1</strain>
    </source>
</reference>
<name>A0A2T3ACV9_9PEZI</name>
<dbReference type="InterPro" id="IPR021569">
    <property type="entry name" value="TUG-UBL1"/>
</dbReference>
<feature type="compositionally biased region" description="Basic residues" evidence="1">
    <location>
        <begin position="500"/>
        <end position="514"/>
    </location>
</feature>
<dbReference type="Gene3D" id="3.10.20.90">
    <property type="entry name" value="Phosphatidylinositol 3-kinase Catalytic Subunit, Chain A, domain 1"/>
    <property type="match status" value="1"/>
</dbReference>
<sequence>MSSSVQVWAQDLRKAVVKVTPNTSMFSVLEEACQKLKLPADKYTLKHQKKQFQLNDAFRVTGLPPGARLDLVAKSKTPTVVNIALTLPESLAQSPSERRLVRKFRNDTTLWKMLRQFEADAAAEKRKLNFTDRAVPHTSNGAQAGSGQLYYEMPVLRIMNREVSSLVDFQKTLSQLGVDAGNHAVQLAFKPTQQTLGEAMQEITQFFRDEEAAENNEKQAASKAAQAPLGLSSAPEASASQSGDTATTTTQNVALEETTQEKPSIQAVDATTDVMDDDGPSSTPHDPLQPTGVFSAPSNTTPVAASIEFPDSYYTPTIAHAQLHQQKLQENAVNRRLKSDAEIEAEVRAQEAKIAAVKRITVKARFPDGTAAQWDFGPNDTGATLYEAVRSVMANETAPFKIVLPGPLTASSHIKDDATTKHSLIRAYKLAGRVLVNLVWEDNVPQDVKKACFMRPEFASVAQKVEVPDIPVVEDEPETSARPQQAAPKTTDASDDTRGPKKMPKWLKGLGGKK</sequence>
<feature type="compositionally biased region" description="Polar residues" evidence="1">
    <location>
        <begin position="238"/>
        <end position="249"/>
    </location>
</feature>
<keyword evidence="4" id="KW-1185">Reference proteome</keyword>
<dbReference type="GO" id="GO:0005737">
    <property type="term" value="C:cytoplasm"/>
    <property type="evidence" value="ECO:0007669"/>
    <property type="project" value="TreeGrafter"/>
</dbReference>
<dbReference type="GO" id="GO:0012506">
    <property type="term" value="C:vesicle membrane"/>
    <property type="evidence" value="ECO:0007669"/>
    <property type="project" value="TreeGrafter"/>
</dbReference>
<evidence type="ECO:0000256" key="1">
    <source>
        <dbReference type="SAM" id="MobiDB-lite"/>
    </source>
</evidence>
<dbReference type="PANTHER" id="PTHR46467">
    <property type="entry name" value="TETHER CONTAINING UBX DOMAIN FOR GLUT4"/>
    <property type="match status" value="1"/>
</dbReference>
<feature type="compositionally biased region" description="Low complexity" evidence="1">
    <location>
        <begin position="218"/>
        <end position="227"/>
    </location>
</feature>
<dbReference type="InterPro" id="IPR029071">
    <property type="entry name" value="Ubiquitin-like_domsf"/>
</dbReference>
<dbReference type="FunCoup" id="A0A2T3ACV9">
    <property type="interactions" value="34"/>
</dbReference>
<dbReference type="AlphaFoldDB" id="A0A2T3ACV9"/>
<protein>
    <recommendedName>
        <fullName evidence="2">TUG ubiquitin-like domain-containing protein</fullName>
    </recommendedName>
</protein>
<accession>A0A2T3ACV9</accession>
<dbReference type="Pfam" id="PF11470">
    <property type="entry name" value="TUG-UBL1"/>
    <property type="match status" value="1"/>
</dbReference>
<dbReference type="GO" id="GO:0005634">
    <property type="term" value="C:nucleus"/>
    <property type="evidence" value="ECO:0007669"/>
    <property type="project" value="TreeGrafter"/>
</dbReference>
<gene>
    <name evidence="3" type="ORF">BD289DRAFT_406285</name>
</gene>
<dbReference type="GO" id="GO:0006886">
    <property type="term" value="P:intracellular protein transport"/>
    <property type="evidence" value="ECO:0007669"/>
    <property type="project" value="TreeGrafter"/>
</dbReference>
<evidence type="ECO:0000313" key="3">
    <source>
        <dbReference type="EMBL" id="PSR92096.1"/>
    </source>
</evidence>
<dbReference type="EMBL" id="KZ678410">
    <property type="protein sequence ID" value="PSR92096.1"/>
    <property type="molecule type" value="Genomic_DNA"/>
</dbReference>
<organism evidence="3 4">
    <name type="scientific">Coniella lustricola</name>
    <dbReference type="NCBI Taxonomy" id="2025994"/>
    <lineage>
        <taxon>Eukaryota</taxon>
        <taxon>Fungi</taxon>
        <taxon>Dikarya</taxon>
        <taxon>Ascomycota</taxon>
        <taxon>Pezizomycotina</taxon>
        <taxon>Sordariomycetes</taxon>
        <taxon>Sordariomycetidae</taxon>
        <taxon>Diaporthales</taxon>
        <taxon>Schizoparmaceae</taxon>
        <taxon>Coniella</taxon>
    </lineage>
</organism>
<feature type="region of interest" description="Disordered" evidence="1">
    <location>
        <begin position="468"/>
        <end position="514"/>
    </location>
</feature>
<feature type="region of interest" description="Disordered" evidence="1">
    <location>
        <begin position="211"/>
        <end position="249"/>
    </location>
</feature>
<dbReference type="InParanoid" id="A0A2T3ACV9"/>
<proteinExistence type="predicted"/>
<dbReference type="CDD" id="cd16105">
    <property type="entry name" value="Ubl_ASPSCR1_like"/>
    <property type="match status" value="1"/>
</dbReference>
<dbReference type="STRING" id="2025994.A0A2T3ACV9"/>
<feature type="region of interest" description="Disordered" evidence="1">
    <location>
        <begin position="272"/>
        <end position="297"/>
    </location>
</feature>
<dbReference type="SUPFAM" id="SSF54236">
    <property type="entry name" value="Ubiquitin-like"/>
    <property type="match status" value="2"/>
</dbReference>